<gene>
    <name evidence="12" type="ORF">GTHE00462_LOCUS41136</name>
</gene>
<keyword evidence="6 9" id="KW-0119">Carbohydrate metabolism</keyword>
<dbReference type="PANTHER" id="PTHR43447">
    <property type="entry name" value="ALPHA-AMYLASE"/>
    <property type="match status" value="1"/>
</dbReference>
<reference evidence="12" key="1">
    <citation type="submission" date="2021-01" db="EMBL/GenBank/DDBJ databases">
        <authorList>
            <person name="Corre E."/>
            <person name="Pelletier E."/>
            <person name="Niang G."/>
            <person name="Scheremetjew M."/>
            <person name="Finn R."/>
            <person name="Kale V."/>
            <person name="Holt S."/>
            <person name="Cochrane G."/>
            <person name="Meng A."/>
            <person name="Brown T."/>
            <person name="Cohen L."/>
        </authorList>
    </citation>
    <scope>NUCLEOTIDE SEQUENCE</scope>
    <source>
        <strain evidence="12">CCMP 2712</strain>
    </source>
</reference>
<keyword evidence="10" id="KW-0732">Signal</keyword>
<keyword evidence="5 9" id="KW-0378">Hydrolase</keyword>
<protein>
    <recommendedName>
        <fullName evidence="4 9">Alpha-amylase</fullName>
        <ecNumber evidence="4 9">3.2.1.1</ecNumber>
    </recommendedName>
</protein>
<evidence type="ECO:0000259" key="11">
    <source>
        <dbReference type="SMART" id="SM00642"/>
    </source>
</evidence>
<comment type="catalytic activity">
    <reaction evidence="1 9">
        <text>Endohydrolysis of (1-&gt;4)-alpha-D-glucosidic linkages in polysaccharides containing three or more (1-&gt;4)-alpha-linked D-glucose units.</text>
        <dbReference type="EC" id="3.2.1.1"/>
    </reaction>
</comment>
<dbReference type="SUPFAM" id="SSF51445">
    <property type="entry name" value="(Trans)glycosidases"/>
    <property type="match status" value="1"/>
</dbReference>
<evidence type="ECO:0000256" key="6">
    <source>
        <dbReference type="ARBA" id="ARBA00023277"/>
    </source>
</evidence>
<evidence type="ECO:0000256" key="3">
    <source>
        <dbReference type="ARBA" id="ARBA00008061"/>
    </source>
</evidence>
<dbReference type="GO" id="GO:0043169">
    <property type="term" value="F:cation binding"/>
    <property type="evidence" value="ECO:0007669"/>
    <property type="project" value="InterPro"/>
</dbReference>
<evidence type="ECO:0000256" key="4">
    <source>
        <dbReference type="ARBA" id="ARBA00012595"/>
    </source>
</evidence>
<dbReference type="GO" id="GO:0005975">
    <property type="term" value="P:carbohydrate metabolic process"/>
    <property type="evidence" value="ECO:0007669"/>
    <property type="project" value="InterPro"/>
</dbReference>
<dbReference type="Pfam" id="PF00128">
    <property type="entry name" value="Alpha-amylase"/>
    <property type="match status" value="1"/>
</dbReference>
<evidence type="ECO:0000256" key="8">
    <source>
        <dbReference type="RuleBase" id="RU003615"/>
    </source>
</evidence>
<evidence type="ECO:0000256" key="1">
    <source>
        <dbReference type="ARBA" id="ARBA00000548"/>
    </source>
</evidence>
<feature type="domain" description="Glycosyl hydrolase family 13 catalytic" evidence="11">
    <location>
        <begin position="33"/>
        <end position="367"/>
    </location>
</feature>
<proteinExistence type="inferred from homology"/>
<dbReference type="EC" id="3.2.1.1" evidence="4 9"/>
<organism evidence="12">
    <name type="scientific">Guillardia theta</name>
    <name type="common">Cryptophyte</name>
    <name type="synonym">Cryptomonas phi</name>
    <dbReference type="NCBI Taxonomy" id="55529"/>
    <lineage>
        <taxon>Eukaryota</taxon>
        <taxon>Cryptophyceae</taxon>
        <taxon>Pyrenomonadales</taxon>
        <taxon>Geminigeraceae</taxon>
        <taxon>Guillardia</taxon>
    </lineage>
</organism>
<dbReference type="PRINTS" id="PR00110">
    <property type="entry name" value="ALPHAAMYLASE"/>
</dbReference>
<comment type="cofactor">
    <cofactor evidence="2">
        <name>Ca(2+)</name>
        <dbReference type="ChEBI" id="CHEBI:29108"/>
    </cofactor>
</comment>
<evidence type="ECO:0000256" key="2">
    <source>
        <dbReference type="ARBA" id="ARBA00001913"/>
    </source>
</evidence>
<dbReference type="Gene3D" id="3.20.20.80">
    <property type="entry name" value="Glycosidases"/>
    <property type="match status" value="1"/>
</dbReference>
<evidence type="ECO:0000256" key="7">
    <source>
        <dbReference type="ARBA" id="ARBA00023295"/>
    </source>
</evidence>
<feature type="chain" id="PRO_5030583665" description="Alpha-amylase" evidence="10">
    <location>
        <begin position="18"/>
        <end position="546"/>
    </location>
</feature>
<dbReference type="EMBL" id="HBKN01052687">
    <property type="protein sequence ID" value="CAE2343557.1"/>
    <property type="molecule type" value="Transcribed_RNA"/>
</dbReference>
<keyword evidence="7 9" id="KW-0326">Glycosidase</keyword>
<name>A0A7S4PRB4_GUITH</name>
<dbReference type="GO" id="GO:0004556">
    <property type="term" value="F:alpha-amylase activity"/>
    <property type="evidence" value="ECO:0007669"/>
    <property type="project" value="UniProtKB-UniRule"/>
</dbReference>
<comment type="similarity">
    <text evidence="3 8">Belongs to the glycosyl hydrolase 13 family.</text>
</comment>
<dbReference type="SMART" id="SM00642">
    <property type="entry name" value="Aamy"/>
    <property type="match status" value="1"/>
</dbReference>
<feature type="signal peptide" evidence="10">
    <location>
        <begin position="1"/>
        <end position="17"/>
    </location>
</feature>
<dbReference type="InterPro" id="IPR006047">
    <property type="entry name" value="GH13_cat_dom"/>
</dbReference>
<sequence>MILLAFFVLLGTFPVYGNTNMLSDSNRNPSCIKTIYHAFNMRINSLHDKLDSLRNTGYDAIQLSPLQKSIHMANAGFECGSEWWARYQPVSHEHIEGLGSLEDLQRLCNNAREKGMIVIADVVFNHMAVVASRDEWHRSEKDSKHREHLLKRLEERFAPLTRADFHPWKDCSRDPDWDNENRFEGWGAGEWSDLKPTEKVLSIHKKHLDVLMSAGVRGFRFDAAKHIRPSTLKLYVDHIRSKQADCFIYFEVLSGDPNMHAETMSIAESTDFLLCWRLRDIILGQNSRMLHDLPELSPYSVRFARNHDTIMNQEMAHSMGYRRDDHRCILAWVIIMAIDTGTVLVFPEDHDFHHQDKQPVKKAIAFRKEMYLRQAPPHRLHFFNATDTPPADEKHAPPCQSATAEQEELMKDCAELESFAAQAQRQRVKRIMLDHVSSMRAHLQHEDSKRLHKRKHHSINDCRVHDQVVAMTRGEHGFILMNMSKKWAELKSMAFEGSELVGHYKEQVFGFGIEIDEAHAVSSWAGTRGGSIKIGPQTALIFIKQK</sequence>
<evidence type="ECO:0000256" key="10">
    <source>
        <dbReference type="SAM" id="SignalP"/>
    </source>
</evidence>
<accession>A0A7S4PRB4</accession>
<evidence type="ECO:0000256" key="5">
    <source>
        <dbReference type="ARBA" id="ARBA00022801"/>
    </source>
</evidence>
<evidence type="ECO:0000313" key="12">
    <source>
        <dbReference type="EMBL" id="CAE2343557.1"/>
    </source>
</evidence>
<dbReference type="InterPro" id="IPR017853">
    <property type="entry name" value="GH"/>
</dbReference>
<dbReference type="InterPro" id="IPR006046">
    <property type="entry name" value="Alpha_amylase"/>
</dbReference>
<dbReference type="AlphaFoldDB" id="A0A7S4PRB4"/>
<evidence type="ECO:0000256" key="9">
    <source>
        <dbReference type="RuleBase" id="RU361134"/>
    </source>
</evidence>